<dbReference type="Proteomes" id="UP001634393">
    <property type="component" value="Unassembled WGS sequence"/>
</dbReference>
<proteinExistence type="predicted"/>
<comment type="caution">
    <text evidence="1">The sequence shown here is derived from an EMBL/GenBank/DDBJ whole genome shotgun (WGS) entry which is preliminary data.</text>
</comment>
<evidence type="ECO:0000313" key="1">
    <source>
        <dbReference type="EMBL" id="KAL3813655.1"/>
    </source>
</evidence>
<organism evidence="1 2">
    <name type="scientific">Penstemon smallii</name>
    <dbReference type="NCBI Taxonomy" id="265156"/>
    <lineage>
        <taxon>Eukaryota</taxon>
        <taxon>Viridiplantae</taxon>
        <taxon>Streptophyta</taxon>
        <taxon>Embryophyta</taxon>
        <taxon>Tracheophyta</taxon>
        <taxon>Spermatophyta</taxon>
        <taxon>Magnoliopsida</taxon>
        <taxon>eudicotyledons</taxon>
        <taxon>Gunneridae</taxon>
        <taxon>Pentapetalae</taxon>
        <taxon>asterids</taxon>
        <taxon>lamiids</taxon>
        <taxon>Lamiales</taxon>
        <taxon>Plantaginaceae</taxon>
        <taxon>Cheloneae</taxon>
        <taxon>Penstemon</taxon>
    </lineage>
</organism>
<keyword evidence="2" id="KW-1185">Reference proteome</keyword>
<dbReference type="EMBL" id="JBJXBP010000008">
    <property type="protein sequence ID" value="KAL3813655.1"/>
    <property type="molecule type" value="Genomic_DNA"/>
</dbReference>
<accession>A0ABD3RL79</accession>
<protein>
    <submittedName>
        <fullName evidence="1">Uncharacterized protein</fullName>
    </submittedName>
</protein>
<sequence length="82" mass="9514">MCVSSGYSDRRNSYIIREDCIQNDVVKTKKTPTSKCKSCVMCSRKCSTKIIELHILFLLEHLTLTSFTCFGNLYSNLYEIQY</sequence>
<reference evidence="1 2" key="1">
    <citation type="submission" date="2024-12" db="EMBL/GenBank/DDBJ databases">
        <title>The unique morphological basis and parallel evolutionary history of personate flowers in Penstemon.</title>
        <authorList>
            <person name="Depatie T.H."/>
            <person name="Wessinger C.A."/>
        </authorList>
    </citation>
    <scope>NUCLEOTIDE SEQUENCE [LARGE SCALE GENOMIC DNA]</scope>
    <source>
        <strain evidence="1">WTNN_2</strain>
        <tissue evidence="1">Leaf</tissue>
    </source>
</reference>
<dbReference type="AlphaFoldDB" id="A0ABD3RL79"/>
<name>A0ABD3RL79_9LAMI</name>
<gene>
    <name evidence="1" type="ORF">ACJIZ3_014923</name>
</gene>
<evidence type="ECO:0000313" key="2">
    <source>
        <dbReference type="Proteomes" id="UP001634393"/>
    </source>
</evidence>